<feature type="non-terminal residue" evidence="1">
    <location>
        <position position="111"/>
    </location>
</feature>
<protein>
    <submittedName>
        <fullName evidence="1">Uncharacterized protein</fullName>
    </submittedName>
</protein>
<comment type="caution">
    <text evidence="1">The sequence shown here is derived from an EMBL/GenBank/DDBJ whole genome shotgun (WGS) entry which is preliminary data.</text>
</comment>
<dbReference type="Proteomes" id="UP000703661">
    <property type="component" value="Unassembled WGS sequence"/>
</dbReference>
<organism evidence="1 2">
    <name type="scientific">Entomortierella chlamydospora</name>
    <dbReference type="NCBI Taxonomy" id="101097"/>
    <lineage>
        <taxon>Eukaryota</taxon>
        <taxon>Fungi</taxon>
        <taxon>Fungi incertae sedis</taxon>
        <taxon>Mucoromycota</taxon>
        <taxon>Mortierellomycotina</taxon>
        <taxon>Mortierellomycetes</taxon>
        <taxon>Mortierellales</taxon>
        <taxon>Mortierellaceae</taxon>
        <taxon>Entomortierella</taxon>
    </lineage>
</organism>
<feature type="non-terminal residue" evidence="1">
    <location>
        <position position="1"/>
    </location>
</feature>
<proteinExistence type="predicted"/>
<sequence length="111" mass="12669">QQQHRHYPQYVQHLLKDSPIPPIPALEGPSNLSARLSATQTSLQVALPRKPKLMRPKRLPKQRFIPKESDALLKIRLKQRSNLVLATDPWRLAVKATGQGDRSGRQGPWRN</sequence>
<dbReference type="AlphaFoldDB" id="A0A9P6MP29"/>
<evidence type="ECO:0000313" key="1">
    <source>
        <dbReference type="EMBL" id="KAG0008488.1"/>
    </source>
</evidence>
<dbReference type="EMBL" id="JAAAID010001891">
    <property type="protein sequence ID" value="KAG0008488.1"/>
    <property type="molecule type" value="Genomic_DNA"/>
</dbReference>
<name>A0A9P6MP29_9FUNG</name>
<gene>
    <name evidence="1" type="ORF">BGZ80_003384</name>
</gene>
<accession>A0A9P6MP29</accession>
<keyword evidence="2" id="KW-1185">Reference proteome</keyword>
<reference evidence="1" key="1">
    <citation type="journal article" date="2020" name="Fungal Divers.">
        <title>Resolving the Mortierellaceae phylogeny through synthesis of multi-gene phylogenetics and phylogenomics.</title>
        <authorList>
            <person name="Vandepol N."/>
            <person name="Liber J."/>
            <person name="Desiro A."/>
            <person name="Na H."/>
            <person name="Kennedy M."/>
            <person name="Barry K."/>
            <person name="Grigoriev I.V."/>
            <person name="Miller A.N."/>
            <person name="O'Donnell K."/>
            <person name="Stajich J.E."/>
            <person name="Bonito G."/>
        </authorList>
    </citation>
    <scope>NUCLEOTIDE SEQUENCE</scope>
    <source>
        <strain evidence="1">NRRL 2769</strain>
    </source>
</reference>
<evidence type="ECO:0000313" key="2">
    <source>
        <dbReference type="Proteomes" id="UP000703661"/>
    </source>
</evidence>